<evidence type="ECO:0000313" key="2">
    <source>
        <dbReference type="Proteomes" id="UP000642180"/>
    </source>
</evidence>
<dbReference type="EMBL" id="BMDI01000001">
    <property type="protein sequence ID" value="GGI16881.1"/>
    <property type="molecule type" value="Genomic_DNA"/>
</dbReference>
<dbReference type="Proteomes" id="UP000642180">
    <property type="component" value="Unassembled WGS sequence"/>
</dbReference>
<dbReference type="RefSeq" id="WP_188379813.1">
    <property type="nucleotide sequence ID" value="NZ_BMDI01000001.1"/>
</dbReference>
<name>A0A8J3F4L4_9BURK</name>
<evidence type="ECO:0000313" key="1">
    <source>
        <dbReference type="EMBL" id="GGI16881.1"/>
    </source>
</evidence>
<keyword evidence="2" id="KW-1185">Reference proteome</keyword>
<dbReference type="AlphaFoldDB" id="A0A8J3F4L4"/>
<accession>A0A8J3F4L4</accession>
<gene>
    <name evidence="1" type="ORF">GCM10008066_06180</name>
</gene>
<proteinExistence type="predicted"/>
<protein>
    <submittedName>
        <fullName evidence="1">Uncharacterized protein</fullName>
    </submittedName>
</protein>
<organism evidence="1 2">
    <name type="scientific">Oxalicibacterium faecigallinarum</name>
    <dbReference type="NCBI Taxonomy" id="573741"/>
    <lineage>
        <taxon>Bacteria</taxon>
        <taxon>Pseudomonadati</taxon>
        <taxon>Pseudomonadota</taxon>
        <taxon>Betaproteobacteria</taxon>
        <taxon>Burkholderiales</taxon>
        <taxon>Oxalobacteraceae</taxon>
        <taxon>Oxalicibacterium</taxon>
    </lineage>
</organism>
<comment type="caution">
    <text evidence="1">The sequence shown here is derived from an EMBL/GenBank/DDBJ whole genome shotgun (WGS) entry which is preliminary data.</text>
</comment>
<reference evidence="2" key="1">
    <citation type="journal article" date="2019" name="Int. J. Syst. Evol. Microbiol.">
        <title>The Global Catalogue of Microorganisms (GCM) 10K type strain sequencing project: providing services to taxonomists for standard genome sequencing and annotation.</title>
        <authorList>
            <consortium name="The Broad Institute Genomics Platform"/>
            <consortium name="The Broad Institute Genome Sequencing Center for Infectious Disease"/>
            <person name="Wu L."/>
            <person name="Ma J."/>
        </authorList>
    </citation>
    <scope>NUCLEOTIDE SEQUENCE [LARGE SCALE GENOMIC DNA]</scope>
    <source>
        <strain evidence="2">CCM 2767</strain>
    </source>
</reference>
<sequence length="60" mass="6213">MNQILEYAIGRARHPSAWAGLAALGVLVGVSPEKVNLLVQVGTYVAGVAAVFLPSPNTPK</sequence>